<keyword evidence="2 4" id="KW-0560">Oxidoreductase</keyword>
<dbReference type="RefSeq" id="WP_136962508.1">
    <property type="nucleotide sequence ID" value="NZ_CP039690.1"/>
</dbReference>
<dbReference type="OrthoDB" id="9793626at2"/>
<organism evidence="7 8">
    <name type="scientific">Phreatobacter stygius</name>
    <dbReference type="NCBI Taxonomy" id="1940610"/>
    <lineage>
        <taxon>Bacteria</taxon>
        <taxon>Pseudomonadati</taxon>
        <taxon>Pseudomonadota</taxon>
        <taxon>Alphaproteobacteria</taxon>
        <taxon>Hyphomicrobiales</taxon>
        <taxon>Phreatobacteraceae</taxon>
        <taxon>Phreatobacter</taxon>
    </lineage>
</organism>
<dbReference type="Pfam" id="PF00389">
    <property type="entry name" value="2-Hacid_dh"/>
    <property type="match status" value="1"/>
</dbReference>
<dbReference type="PANTHER" id="PTHR10996">
    <property type="entry name" value="2-HYDROXYACID DEHYDROGENASE-RELATED"/>
    <property type="match status" value="1"/>
</dbReference>
<comment type="similarity">
    <text evidence="4">Belongs to the D-isomer specific 2-hydroxyacid dehydrogenase family.</text>
</comment>
<reference evidence="7 8" key="1">
    <citation type="submission" date="2019-04" db="EMBL/GenBank/DDBJ databases">
        <title>Phreatobacter aquaticus sp. nov.</title>
        <authorList>
            <person name="Choi A."/>
        </authorList>
    </citation>
    <scope>NUCLEOTIDE SEQUENCE [LARGE SCALE GENOMIC DNA]</scope>
    <source>
        <strain evidence="7 8">KCTC 52518</strain>
    </source>
</reference>
<dbReference type="InterPro" id="IPR050223">
    <property type="entry name" value="D-isomer_2-hydroxyacid_DH"/>
</dbReference>
<dbReference type="Proteomes" id="UP000298781">
    <property type="component" value="Chromosome"/>
</dbReference>
<keyword evidence="3" id="KW-0520">NAD</keyword>
<evidence type="ECO:0000313" key="8">
    <source>
        <dbReference type="Proteomes" id="UP000298781"/>
    </source>
</evidence>
<dbReference type="PANTHER" id="PTHR10996:SF178">
    <property type="entry name" value="2-HYDROXYACID DEHYDROGENASE YGL185C-RELATED"/>
    <property type="match status" value="1"/>
</dbReference>
<dbReference type="GO" id="GO:0005829">
    <property type="term" value="C:cytosol"/>
    <property type="evidence" value="ECO:0007669"/>
    <property type="project" value="TreeGrafter"/>
</dbReference>
<feature type="domain" description="D-isomer specific 2-hydroxyacid dehydrogenase catalytic" evidence="5">
    <location>
        <begin position="36"/>
        <end position="314"/>
    </location>
</feature>
<evidence type="ECO:0000256" key="4">
    <source>
        <dbReference type="RuleBase" id="RU003719"/>
    </source>
</evidence>
<dbReference type="FunFam" id="3.40.50.720:FF:000213">
    <property type="entry name" value="Putative 2-hydroxyacid dehydrogenase"/>
    <property type="match status" value="1"/>
</dbReference>
<dbReference type="SUPFAM" id="SSF51735">
    <property type="entry name" value="NAD(P)-binding Rossmann-fold domains"/>
    <property type="match status" value="1"/>
</dbReference>
<sequence length="318" mass="33569">MSKSPILLACNFPERLTRLLRERYDVHGPMERSAADAVPPGGHDARALLTMGTMKTDRALLDVLPKLGLVSYFGTGYEGIDLGDAAARRLSVTHSPGANASSVADFAMGLVIASARQILAADRFVRDGRWRGNAAERMPSVPGLTGARLGIYGYGAIGSKVAARAAAFEMEIAYHSRTEHRDIGHAYKPSLIALAEWADILVVSVRADASNRHAVNRAVLAALGPKGHLINISRGMAVDTAALIEALENGTIAGAGLDVFENEPEVPARLIASPRVVLTPHIASASISAREAQEDMILANLDAFFAGRPVVNPVPGSG</sequence>
<dbReference type="InterPro" id="IPR006140">
    <property type="entry name" value="D-isomer_DH_NAD-bd"/>
</dbReference>
<keyword evidence="1" id="KW-0521">NADP</keyword>
<evidence type="ECO:0000256" key="1">
    <source>
        <dbReference type="ARBA" id="ARBA00022857"/>
    </source>
</evidence>
<dbReference type="InterPro" id="IPR036291">
    <property type="entry name" value="NAD(P)-bd_dom_sf"/>
</dbReference>
<proteinExistence type="inferred from homology"/>
<name>A0A4D7B987_9HYPH</name>
<keyword evidence="8" id="KW-1185">Reference proteome</keyword>
<dbReference type="EMBL" id="CP039690">
    <property type="protein sequence ID" value="QCI67070.1"/>
    <property type="molecule type" value="Genomic_DNA"/>
</dbReference>
<dbReference type="CDD" id="cd12156">
    <property type="entry name" value="HPPR"/>
    <property type="match status" value="1"/>
</dbReference>
<gene>
    <name evidence="7" type="ORF">E8M01_24215</name>
</gene>
<protein>
    <submittedName>
        <fullName evidence="7">2-hydroxyacid dehydrogenase</fullName>
    </submittedName>
</protein>
<evidence type="ECO:0000259" key="6">
    <source>
        <dbReference type="Pfam" id="PF02826"/>
    </source>
</evidence>
<evidence type="ECO:0000313" key="7">
    <source>
        <dbReference type="EMBL" id="QCI67070.1"/>
    </source>
</evidence>
<dbReference type="GO" id="GO:0030267">
    <property type="term" value="F:glyoxylate reductase (NADPH) activity"/>
    <property type="evidence" value="ECO:0007669"/>
    <property type="project" value="TreeGrafter"/>
</dbReference>
<dbReference type="Gene3D" id="3.40.50.720">
    <property type="entry name" value="NAD(P)-binding Rossmann-like Domain"/>
    <property type="match status" value="2"/>
</dbReference>
<dbReference type="KEGG" id="pstg:E8M01_24215"/>
<dbReference type="AlphaFoldDB" id="A0A4D7B987"/>
<evidence type="ECO:0000256" key="2">
    <source>
        <dbReference type="ARBA" id="ARBA00023002"/>
    </source>
</evidence>
<dbReference type="SUPFAM" id="SSF52283">
    <property type="entry name" value="Formate/glycerate dehydrogenase catalytic domain-like"/>
    <property type="match status" value="1"/>
</dbReference>
<feature type="domain" description="D-isomer specific 2-hydroxyacid dehydrogenase NAD-binding" evidence="6">
    <location>
        <begin position="108"/>
        <end position="283"/>
    </location>
</feature>
<accession>A0A4D7B987</accession>
<evidence type="ECO:0000256" key="3">
    <source>
        <dbReference type="ARBA" id="ARBA00023027"/>
    </source>
</evidence>
<evidence type="ECO:0000259" key="5">
    <source>
        <dbReference type="Pfam" id="PF00389"/>
    </source>
</evidence>
<dbReference type="GO" id="GO:0016618">
    <property type="term" value="F:hydroxypyruvate reductase [NAD(P)H] activity"/>
    <property type="evidence" value="ECO:0007669"/>
    <property type="project" value="TreeGrafter"/>
</dbReference>
<dbReference type="InterPro" id="IPR006139">
    <property type="entry name" value="D-isomer_2_OHA_DH_cat_dom"/>
</dbReference>
<dbReference type="Pfam" id="PF02826">
    <property type="entry name" value="2-Hacid_dh_C"/>
    <property type="match status" value="1"/>
</dbReference>
<dbReference type="GO" id="GO:0051287">
    <property type="term" value="F:NAD binding"/>
    <property type="evidence" value="ECO:0007669"/>
    <property type="project" value="InterPro"/>
</dbReference>